<comment type="caution">
    <text evidence="1">The sequence shown here is derived from an EMBL/GenBank/DDBJ whole genome shotgun (WGS) entry which is preliminary data.</text>
</comment>
<dbReference type="EMBL" id="VSSQ01001593">
    <property type="protein sequence ID" value="MPM09632.1"/>
    <property type="molecule type" value="Genomic_DNA"/>
</dbReference>
<protein>
    <submittedName>
        <fullName evidence="1">Uncharacterized protein</fullName>
    </submittedName>
</protein>
<name>A0A644X0I2_9ZZZZ</name>
<dbReference type="AlphaFoldDB" id="A0A644X0I2"/>
<reference evidence="1" key="1">
    <citation type="submission" date="2019-08" db="EMBL/GenBank/DDBJ databases">
        <authorList>
            <person name="Kucharzyk K."/>
            <person name="Murdoch R.W."/>
            <person name="Higgins S."/>
            <person name="Loffler F."/>
        </authorList>
    </citation>
    <scope>NUCLEOTIDE SEQUENCE</scope>
</reference>
<sequence>MALDRAFTGVDNIGLARGVAAVVAAPERTRAQNRGFGNRNRAGIARRALRGNCSVRGIRYRTAFRHFNGNLLGAVKRAARGRNFRLLGIPADAGGVGGGRRWRFVKQKRRIGAPVADVRMAFGYLQFIENRAVRRK</sequence>
<gene>
    <name evidence="1" type="ORF">SDC9_55953</name>
</gene>
<proteinExistence type="predicted"/>
<organism evidence="1">
    <name type="scientific">bioreactor metagenome</name>
    <dbReference type="NCBI Taxonomy" id="1076179"/>
    <lineage>
        <taxon>unclassified sequences</taxon>
        <taxon>metagenomes</taxon>
        <taxon>ecological metagenomes</taxon>
    </lineage>
</organism>
<accession>A0A644X0I2</accession>
<evidence type="ECO:0000313" key="1">
    <source>
        <dbReference type="EMBL" id="MPM09632.1"/>
    </source>
</evidence>